<name>A0A1J5RBS2_9ZZZZ</name>
<evidence type="ECO:0000313" key="2">
    <source>
        <dbReference type="EMBL" id="OIQ93241.1"/>
    </source>
</evidence>
<organism evidence="2">
    <name type="scientific">mine drainage metagenome</name>
    <dbReference type="NCBI Taxonomy" id="410659"/>
    <lineage>
        <taxon>unclassified sequences</taxon>
        <taxon>metagenomes</taxon>
        <taxon>ecological metagenomes</taxon>
    </lineage>
</organism>
<accession>A0A1J5RBS2</accession>
<protein>
    <submittedName>
        <fullName evidence="2">Uncharacterized protein</fullName>
    </submittedName>
</protein>
<feature type="compositionally biased region" description="Basic and acidic residues" evidence="1">
    <location>
        <begin position="31"/>
        <end position="46"/>
    </location>
</feature>
<proteinExistence type="predicted"/>
<gene>
    <name evidence="2" type="ORF">GALL_247630</name>
</gene>
<dbReference type="EMBL" id="MLJW01000211">
    <property type="protein sequence ID" value="OIQ93241.1"/>
    <property type="molecule type" value="Genomic_DNA"/>
</dbReference>
<evidence type="ECO:0000256" key="1">
    <source>
        <dbReference type="SAM" id="MobiDB-lite"/>
    </source>
</evidence>
<feature type="region of interest" description="Disordered" evidence="1">
    <location>
        <begin position="1"/>
        <end position="74"/>
    </location>
</feature>
<comment type="caution">
    <text evidence="2">The sequence shown here is derived from an EMBL/GenBank/DDBJ whole genome shotgun (WGS) entry which is preliminary data.</text>
</comment>
<dbReference type="AlphaFoldDB" id="A0A1J5RBS2"/>
<reference evidence="2" key="1">
    <citation type="submission" date="2016-10" db="EMBL/GenBank/DDBJ databases">
        <title>Sequence of Gallionella enrichment culture.</title>
        <authorList>
            <person name="Poehlein A."/>
            <person name="Muehling M."/>
            <person name="Daniel R."/>
        </authorList>
    </citation>
    <scope>NUCLEOTIDE SEQUENCE</scope>
</reference>
<sequence length="97" mass="10498">MADPAPPVRGMQGRQALRGGDSPQGFPPEASEARSARRREGVRDWSRMAVTAKSAWGAARKARRGKTPARPAILAPEDCNVQEATRHGRVQKMVSPP</sequence>